<dbReference type="CDD" id="cd23399">
    <property type="entry name" value="beta-trefoil_ABD_ABFB"/>
    <property type="match status" value="1"/>
</dbReference>
<dbReference type="Pfam" id="PF05270">
    <property type="entry name" value="AbfB"/>
    <property type="match status" value="1"/>
</dbReference>
<dbReference type="Proteomes" id="UP000695264">
    <property type="component" value="Unassembled WGS sequence"/>
</dbReference>
<evidence type="ECO:0000256" key="1">
    <source>
        <dbReference type="SAM" id="MobiDB-lite"/>
    </source>
</evidence>
<comment type="caution">
    <text evidence="3">The sequence shown here is derived from an EMBL/GenBank/DDBJ whole genome shotgun (WGS) entry which is preliminary data.</text>
</comment>
<dbReference type="RefSeq" id="WP_168100924.1">
    <property type="nucleotide sequence ID" value="NZ_JAATEN010000004.1"/>
</dbReference>
<evidence type="ECO:0000313" key="4">
    <source>
        <dbReference type="Proteomes" id="UP000695264"/>
    </source>
</evidence>
<name>A0ABX1BYD4_9ACTN</name>
<feature type="compositionally biased region" description="Low complexity" evidence="1">
    <location>
        <begin position="1"/>
        <end position="10"/>
    </location>
</feature>
<keyword evidence="4" id="KW-1185">Reference proteome</keyword>
<feature type="region of interest" description="Disordered" evidence="1">
    <location>
        <begin position="129"/>
        <end position="243"/>
    </location>
</feature>
<feature type="compositionally biased region" description="Gly residues" evidence="1">
    <location>
        <begin position="211"/>
        <end position="239"/>
    </location>
</feature>
<dbReference type="EMBL" id="JAATEN010000004">
    <property type="protein sequence ID" value="NJQ00324.1"/>
    <property type="molecule type" value="Genomic_DNA"/>
</dbReference>
<evidence type="ECO:0000313" key="3">
    <source>
        <dbReference type="EMBL" id="NJQ00324.1"/>
    </source>
</evidence>
<feature type="region of interest" description="Disordered" evidence="1">
    <location>
        <begin position="1"/>
        <end position="108"/>
    </location>
</feature>
<organism evidence="3 4">
    <name type="scientific">Streptomyces zingiberis</name>
    <dbReference type="NCBI Taxonomy" id="2053010"/>
    <lineage>
        <taxon>Bacteria</taxon>
        <taxon>Bacillati</taxon>
        <taxon>Actinomycetota</taxon>
        <taxon>Actinomycetes</taxon>
        <taxon>Kitasatosporales</taxon>
        <taxon>Streptomycetaceae</taxon>
        <taxon>Streptomyces</taxon>
    </lineage>
</organism>
<dbReference type="Gene3D" id="2.80.10.50">
    <property type="match status" value="1"/>
</dbReference>
<gene>
    <name evidence="3" type="ORF">HCK00_07195</name>
</gene>
<dbReference type="InterPro" id="IPR036195">
    <property type="entry name" value="AbfB_ABD_sf"/>
</dbReference>
<accession>A0ABX1BYD4</accession>
<feature type="compositionally biased region" description="Low complexity" evidence="1">
    <location>
        <begin position="164"/>
        <end position="205"/>
    </location>
</feature>
<feature type="compositionally biased region" description="Pro residues" evidence="1">
    <location>
        <begin position="62"/>
        <end position="73"/>
    </location>
</feature>
<protein>
    <recommendedName>
        <fullName evidence="2">Alpha-L-arabinofuranosidase B arabinose-binding domain-containing protein</fullName>
    </recommendedName>
</protein>
<proteinExistence type="predicted"/>
<feature type="compositionally biased region" description="Pro residues" evidence="1">
    <location>
        <begin position="89"/>
        <end position="103"/>
    </location>
</feature>
<dbReference type="SUPFAM" id="SSF110221">
    <property type="entry name" value="AbfB domain"/>
    <property type="match status" value="1"/>
</dbReference>
<dbReference type="InterPro" id="IPR007934">
    <property type="entry name" value="AbfB_ABD"/>
</dbReference>
<sequence>MADDTASGTPSPGGDGPDGPPAPRHLAETESGGPTAGAPGHPPGPHGGPVRRPPLYQRAERPPLPLGAPPGPMPSLRGGGERLPSGGYGPPPPADAPLPPPPAGRRRLPAPIVAACGAVVASAAVLALAFSGGGPGTGPADELPGQVAAPGSARPVPSLPGATPEESAGSPSAEPSPSPSDSGRAPSSSSPSADPASPSPSRTDPAPAPEGRGGGVEQAQGSRGGGGSGGREGAGGPGGTAEQALRSVNFPDRYVRHRNGGVFLDRVGGGDAAQAAFSVVPGLADRECRSFRTRDGRYLRHQSFRMRVGADDGSGLFRQDATFCLRPGAGAGSVTLQSYNFRDRHIRHSNFELRLEPYEHSAQFRNDASFRITGLPG</sequence>
<dbReference type="PRINTS" id="PR01217">
    <property type="entry name" value="PRICHEXTENSN"/>
</dbReference>
<feature type="domain" description="Alpha-L-arabinofuranosidase B arabinose-binding" evidence="2">
    <location>
        <begin position="272"/>
        <end position="372"/>
    </location>
</feature>
<reference evidence="3 4" key="1">
    <citation type="submission" date="2020-03" db="EMBL/GenBank/DDBJ databases">
        <title>WGS of actinomycetes isolated from Thailand.</title>
        <authorList>
            <person name="Thawai C."/>
        </authorList>
    </citation>
    <scope>NUCLEOTIDE SEQUENCE [LARGE SCALE GENOMIC DNA]</scope>
    <source>
        <strain evidence="3 4">PLAI 1-29</strain>
    </source>
</reference>
<evidence type="ECO:0000259" key="2">
    <source>
        <dbReference type="Pfam" id="PF05270"/>
    </source>
</evidence>